<dbReference type="AlphaFoldDB" id="A0A4U5M740"/>
<sequence length="285" mass="32644">MRSGNLLQNVALLGVLWLPRSIEATKENETVIAIPKQPPYTQDEGELWSKNLPYQPVSAFWTDQDPKGERGAYLVLDPFYLYVNYIQEPAPKKDFFDKDCGMGGKPNMTCLCYETNVEEKYWNFLPKNPCGLFAYICFQPRENANDLERVGRTDIPDRYIQFIDLLLAGENVPSTQTWFSKVNVPDSDFSQSLHPAAPQVHLEGRVDHIMTGQPTINYPGNHVNQHQSVRIPPFKFSYGYREFSDIPEPFVKIFTAGCKRDLRVRGVTHGAIYARPYSERLKKTA</sequence>
<name>A0A4U5M740_STECR</name>
<evidence type="ECO:0000313" key="3">
    <source>
        <dbReference type="Proteomes" id="UP000298663"/>
    </source>
</evidence>
<dbReference type="Proteomes" id="UP000298663">
    <property type="component" value="Unassembled WGS sequence"/>
</dbReference>
<evidence type="ECO:0000313" key="2">
    <source>
        <dbReference type="EMBL" id="TKR64706.1"/>
    </source>
</evidence>
<reference evidence="2 3" key="1">
    <citation type="journal article" date="2015" name="Genome Biol.">
        <title>Comparative genomics of Steinernema reveals deeply conserved gene regulatory networks.</title>
        <authorList>
            <person name="Dillman A.R."/>
            <person name="Macchietto M."/>
            <person name="Porter C.F."/>
            <person name="Rogers A."/>
            <person name="Williams B."/>
            <person name="Antoshechkin I."/>
            <person name="Lee M.M."/>
            <person name="Goodwin Z."/>
            <person name="Lu X."/>
            <person name="Lewis E.E."/>
            <person name="Goodrich-Blair H."/>
            <person name="Stock S.P."/>
            <person name="Adams B.J."/>
            <person name="Sternberg P.W."/>
            <person name="Mortazavi A."/>
        </authorList>
    </citation>
    <scope>NUCLEOTIDE SEQUENCE [LARGE SCALE GENOMIC DNA]</scope>
    <source>
        <strain evidence="2 3">ALL</strain>
    </source>
</reference>
<protein>
    <submittedName>
        <fullName evidence="2">Uncharacterized protein</fullName>
    </submittedName>
</protein>
<accession>A0A4U5M740</accession>
<comment type="caution">
    <text evidence="2">The sequence shown here is derived from an EMBL/GenBank/DDBJ whole genome shotgun (WGS) entry which is preliminary data.</text>
</comment>
<organism evidence="2 3">
    <name type="scientific">Steinernema carpocapsae</name>
    <name type="common">Entomopathogenic nematode</name>
    <dbReference type="NCBI Taxonomy" id="34508"/>
    <lineage>
        <taxon>Eukaryota</taxon>
        <taxon>Metazoa</taxon>
        <taxon>Ecdysozoa</taxon>
        <taxon>Nematoda</taxon>
        <taxon>Chromadorea</taxon>
        <taxon>Rhabditida</taxon>
        <taxon>Tylenchina</taxon>
        <taxon>Panagrolaimomorpha</taxon>
        <taxon>Strongyloidoidea</taxon>
        <taxon>Steinernematidae</taxon>
        <taxon>Steinernema</taxon>
    </lineage>
</organism>
<reference evidence="2 3" key="2">
    <citation type="journal article" date="2019" name="G3 (Bethesda)">
        <title>Hybrid Assembly of the Genome of the Entomopathogenic Nematode Steinernema carpocapsae Identifies the X-Chromosome.</title>
        <authorList>
            <person name="Serra L."/>
            <person name="Macchietto M."/>
            <person name="Macias-Munoz A."/>
            <person name="McGill C.J."/>
            <person name="Rodriguez I.M."/>
            <person name="Rodriguez B."/>
            <person name="Murad R."/>
            <person name="Mortazavi A."/>
        </authorList>
    </citation>
    <scope>NUCLEOTIDE SEQUENCE [LARGE SCALE GENOMIC DNA]</scope>
    <source>
        <strain evidence="2 3">ALL</strain>
    </source>
</reference>
<evidence type="ECO:0000256" key="1">
    <source>
        <dbReference type="SAM" id="SignalP"/>
    </source>
</evidence>
<keyword evidence="3" id="KW-1185">Reference proteome</keyword>
<dbReference type="EMBL" id="AZBU02000009">
    <property type="protein sequence ID" value="TKR64706.1"/>
    <property type="molecule type" value="Genomic_DNA"/>
</dbReference>
<feature type="chain" id="PRO_5020910015" evidence="1">
    <location>
        <begin position="25"/>
        <end position="285"/>
    </location>
</feature>
<feature type="signal peptide" evidence="1">
    <location>
        <begin position="1"/>
        <end position="24"/>
    </location>
</feature>
<gene>
    <name evidence="2" type="ORF">L596_025196</name>
</gene>
<proteinExistence type="predicted"/>
<keyword evidence="1" id="KW-0732">Signal</keyword>